<name>B1Y870_LEPCP</name>
<dbReference type="Pfam" id="PF03861">
    <property type="entry name" value="ANTAR"/>
    <property type="match status" value="1"/>
</dbReference>
<gene>
    <name evidence="6" type="ordered locus">Lcho_2675</name>
</gene>
<accession>B1Y870</accession>
<evidence type="ECO:0000313" key="6">
    <source>
        <dbReference type="EMBL" id="ACB34940.1"/>
    </source>
</evidence>
<evidence type="ECO:0000256" key="1">
    <source>
        <dbReference type="ARBA" id="ARBA00004141"/>
    </source>
</evidence>
<dbReference type="Gene3D" id="1.10.10.10">
    <property type="entry name" value="Winged helix-like DNA-binding domain superfamily/Winged helix DNA-binding domain"/>
    <property type="match status" value="1"/>
</dbReference>
<feature type="domain" description="ANTAR" evidence="5">
    <location>
        <begin position="86"/>
        <end position="147"/>
    </location>
</feature>
<dbReference type="InterPro" id="IPR036388">
    <property type="entry name" value="WH-like_DNA-bd_sf"/>
</dbReference>
<dbReference type="SMART" id="SM01012">
    <property type="entry name" value="ANTAR"/>
    <property type="match status" value="1"/>
</dbReference>
<proteinExistence type="predicted"/>
<keyword evidence="4" id="KW-0472">Membrane</keyword>
<dbReference type="EMBL" id="CP001013">
    <property type="protein sequence ID" value="ACB34940.1"/>
    <property type="molecule type" value="Genomic_DNA"/>
</dbReference>
<comment type="subcellular location">
    <subcellularLocation>
        <location evidence="1">Membrane</location>
        <topology evidence="1">Multi-pass membrane protein</topology>
    </subcellularLocation>
</comment>
<keyword evidence="3" id="KW-1133">Transmembrane helix</keyword>
<dbReference type="Proteomes" id="UP000001693">
    <property type="component" value="Chromosome"/>
</dbReference>
<dbReference type="STRING" id="395495.Lcho_2675"/>
<dbReference type="PROSITE" id="PS50921">
    <property type="entry name" value="ANTAR"/>
    <property type="match status" value="1"/>
</dbReference>
<evidence type="ECO:0000256" key="2">
    <source>
        <dbReference type="ARBA" id="ARBA00022692"/>
    </source>
</evidence>
<dbReference type="eggNOG" id="COG3707">
    <property type="taxonomic scope" value="Bacteria"/>
</dbReference>
<dbReference type="KEGG" id="lch:Lcho_2675"/>
<dbReference type="AlphaFoldDB" id="B1Y870"/>
<evidence type="ECO:0000313" key="7">
    <source>
        <dbReference type="Proteomes" id="UP000001693"/>
    </source>
</evidence>
<dbReference type="GO" id="GO:0016020">
    <property type="term" value="C:membrane"/>
    <property type="evidence" value="ECO:0007669"/>
    <property type="project" value="UniProtKB-SubCell"/>
</dbReference>
<keyword evidence="2" id="KW-0812">Transmembrane</keyword>
<evidence type="ECO:0000259" key="5">
    <source>
        <dbReference type="PROSITE" id="PS50921"/>
    </source>
</evidence>
<sequence length="383" mass="42015">MVRESLLHAPDVIVVWEPHPGEELFDAVRLLDSAAPRPVLVFTSDVRAETMDAGLAVGIEGWVVNGYAAPRLRSLIQYTIARFRHVRQMREELADLRRRYNERKLIDRAKGILMNARQVSEDEAFRLLRSASMHAKQRIGQVSQQVIDAAQYAEAINRAGRLRMLSQRIVKLHALQLAGIEAAGSRALLADSRQQIDQIVAGLERTLSRPTFGDLLDAAAMSWSAMRTALELPAQDGSLAQLDRQAEQLLAQAERLTSALAMAGAGPSLQVINVAGRQRMLAQRLAKQALMGALLPEVSVVPDDTVAAFEQGLAYLRNAPLSSVAIRESLAAADAAWQEMLRGARSPASAEGRLALARASEELLSLFDQLTDTYEHSMQMLMG</sequence>
<dbReference type="GO" id="GO:0003723">
    <property type="term" value="F:RNA binding"/>
    <property type="evidence" value="ECO:0007669"/>
    <property type="project" value="InterPro"/>
</dbReference>
<organism evidence="6 7">
    <name type="scientific">Leptothrix cholodnii (strain ATCC 51168 / LMG 8142 / SP-6)</name>
    <name type="common">Leptothrix discophora (strain SP-6)</name>
    <dbReference type="NCBI Taxonomy" id="395495"/>
    <lineage>
        <taxon>Bacteria</taxon>
        <taxon>Pseudomonadati</taxon>
        <taxon>Pseudomonadota</taxon>
        <taxon>Betaproteobacteria</taxon>
        <taxon>Burkholderiales</taxon>
        <taxon>Sphaerotilaceae</taxon>
        <taxon>Leptothrix</taxon>
    </lineage>
</organism>
<reference evidence="6 7" key="1">
    <citation type="submission" date="2008-03" db="EMBL/GenBank/DDBJ databases">
        <title>Complete sequence of Leptothrix cholodnii SP-6.</title>
        <authorList>
            <consortium name="US DOE Joint Genome Institute"/>
            <person name="Copeland A."/>
            <person name="Lucas S."/>
            <person name="Lapidus A."/>
            <person name="Glavina del Rio T."/>
            <person name="Dalin E."/>
            <person name="Tice H."/>
            <person name="Bruce D."/>
            <person name="Goodwin L."/>
            <person name="Pitluck S."/>
            <person name="Chertkov O."/>
            <person name="Brettin T."/>
            <person name="Detter J.C."/>
            <person name="Han C."/>
            <person name="Kuske C.R."/>
            <person name="Schmutz J."/>
            <person name="Larimer F."/>
            <person name="Land M."/>
            <person name="Hauser L."/>
            <person name="Kyrpides N."/>
            <person name="Lykidis A."/>
            <person name="Emerson D."/>
            <person name="Richardson P."/>
        </authorList>
    </citation>
    <scope>NUCLEOTIDE SEQUENCE [LARGE SCALE GENOMIC DNA]</scope>
    <source>
        <strain evidence="7">ATCC 51168 / LMG 8142 / SP-6</strain>
    </source>
</reference>
<dbReference type="InterPro" id="IPR005561">
    <property type="entry name" value="ANTAR"/>
</dbReference>
<evidence type="ECO:0000256" key="4">
    <source>
        <dbReference type="ARBA" id="ARBA00023136"/>
    </source>
</evidence>
<dbReference type="SUPFAM" id="SSF52172">
    <property type="entry name" value="CheY-like"/>
    <property type="match status" value="1"/>
</dbReference>
<keyword evidence="7" id="KW-1185">Reference proteome</keyword>
<evidence type="ECO:0000256" key="3">
    <source>
        <dbReference type="ARBA" id="ARBA00022989"/>
    </source>
</evidence>
<dbReference type="HOGENOM" id="CLU_637240_0_0_4"/>
<dbReference type="InterPro" id="IPR011006">
    <property type="entry name" value="CheY-like_superfamily"/>
</dbReference>
<dbReference type="Pfam" id="PF13675">
    <property type="entry name" value="PilJ"/>
    <property type="match status" value="2"/>
</dbReference>
<dbReference type="InterPro" id="IPR029095">
    <property type="entry name" value="NarX-like_N"/>
</dbReference>
<protein>
    <submittedName>
        <fullName evidence="6">Response regulator receiver and ANTAR domain protein</fullName>
    </submittedName>
</protein>